<dbReference type="Proteomes" id="UP000014760">
    <property type="component" value="Unassembled WGS sequence"/>
</dbReference>
<evidence type="ECO:0000256" key="11">
    <source>
        <dbReference type="RuleBase" id="RU363063"/>
    </source>
</evidence>
<evidence type="ECO:0000313" key="14">
    <source>
        <dbReference type="Proteomes" id="UP000014760"/>
    </source>
</evidence>
<feature type="transmembrane region" description="Helical" evidence="11">
    <location>
        <begin position="21"/>
        <end position="38"/>
    </location>
</feature>
<dbReference type="EnsemblMetazoa" id="CapteT178411">
    <property type="protein sequence ID" value="CapteP178411"/>
    <property type="gene ID" value="CapteG178411"/>
</dbReference>
<dbReference type="STRING" id="283909.R7TCY5"/>
<evidence type="ECO:0000256" key="7">
    <source>
        <dbReference type="ARBA" id="ARBA00022989"/>
    </source>
</evidence>
<keyword evidence="9 11" id="KW-0472">Membrane</keyword>
<keyword evidence="10" id="KW-0325">Glycoprotein</keyword>
<dbReference type="Gene3D" id="3.90.550.50">
    <property type="match status" value="1"/>
</dbReference>
<keyword evidence="3 11" id="KW-0328">Glycosyltransferase</keyword>
<dbReference type="PANTHER" id="PTHR11214">
    <property type="entry name" value="BETA-1,3-N-ACETYLGLUCOSAMINYLTRANSFERASE"/>
    <property type="match status" value="1"/>
</dbReference>
<sequence>MGGLINSRRFLHRMKRVSLSFVIQSLICILAVELYVSYTSFRIEKVKRSEFYYETPDIPVGGVDPFFRKWADYKCMNCYLKNAPFLIDAPSKCAFGARTKLLFLINSHHANVKKRKAIRDTWTTLLKGLHMKYLFVFGVSSNAKENEQIQNEADLYNDVIQADFVEQYTNLNLKTVTALKWTATFCNTTEFVFKTDDDMFINPIVINKLLNRREFNSESTIYGNCMGSGYPHRSVFSKWYAPYRYYPHRYYGPFCLGSAFIMSFQSALQLHNASASTPYFNVEDVYISGLCGANNGLKVKQHAGIYMHKKQLPNCPIESTYIGSLLSDIPSFYELWGQLARNECVRN</sequence>
<dbReference type="EMBL" id="KB310419">
    <property type="protein sequence ID" value="ELT91594.1"/>
    <property type="molecule type" value="Genomic_DNA"/>
</dbReference>
<dbReference type="InterPro" id="IPR002659">
    <property type="entry name" value="Glyco_trans_31"/>
</dbReference>
<dbReference type="FunFam" id="3.90.550.50:FF:000001">
    <property type="entry name" value="Hexosyltransferase"/>
    <property type="match status" value="1"/>
</dbReference>
<proteinExistence type="inferred from homology"/>
<keyword evidence="8 11" id="KW-0333">Golgi apparatus</keyword>
<dbReference type="GO" id="GO:0016758">
    <property type="term" value="F:hexosyltransferase activity"/>
    <property type="evidence" value="ECO:0007669"/>
    <property type="project" value="InterPro"/>
</dbReference>
<dbReference type="OrthoDB" id="6231997at2759"/>
<reference evidence="14" key="1">
    <citation type="submission" date="2012-12" db="EMBL/GenBank/DDBJ databases">
        <authorList>
            <person name="Hellsten U."/>
            <person name="Grimwood J."/>
            <person name="Chapman J.A."/>
            <person name="Shapiro H."/>
            <person name="Aerts A."/>
            <person name="Otillar R.P."/>
            <person name="Terry A.Y."/>
            <person name="Boore J.L."/>
            <person name="Simakov O."/>
            <person name="Marletaz F."/>
            <person name="Cho S.-J."/>
            <person name="Edsinger-Gonzales E."/>
            <person name="Havlak P."/>
            <person name="Kuo D.-H."/>
            <person name="Larsson T."/>
            <person name="Lv J."/>
            <person name="Arendt D."/>
            <person name="Savage R."/>
            <person name="Osoegawa K."/>
            <person name="de Jong P."/>
            <person name="Lindberg D.R."/>
            <person name="Seaver E.C."/>
            <person name="Weisblat D.A."/>
            <person name="Putnam N.H."/>
            <person name="Grigoriev I.V."/>
            <person name="Rokhsar D.S."/>
        </authorList>
    </citation>
    <scope>NUCLEOTIDE SEQUENCE</scope>
    <source>
        <strain evidence="14">I ESC-2004</strain>
    </source>
</reference>
<dbReference type="OMA" id="WGDETTF"/>
<evidence type="ECO:0000256" key="5">
    <source>
        <dbReference type="ARBA" id="ARBA00022692"/>
    </source>
</evidence>
<keyword evidence="5 11" id="KW-0812">Transmembrane</keyword>
<keyword evidence="7 11" id="KW-1133">Transmembrane helix</keyword>
<evidence type="ECO:0000313" key="13">
    <source>
        <dbReference type="EnsemblMetazoa" id="CapteP178411"/>
    </source>
</evidence>
<organism evidence="12">
    <name type="scientific">Capitella teleta</name>
    <name type="common">Polychaete worm</name>
    <dbReference type="NCBI Taxonomy" id="283909"/>
    <lineage>
        <taxon>Eukaryota</taxon>
        <taxon>Metazoa</taxon>
        <taxon>Spiralia</taxon>
        <taxon>Lophotrochozoa</taxon>
        <taxon>Annelida</taxon>
        <taxon>Polychaeta</taxon>
        <taxon>Sedentaria</taxon>
        <taxon>Scolecida</taxon>
        <taxon>Capitellidae</taxon>
        <taxon>Capitella</taxon>
    </lineage>
</organism>
<dbReference type="AlphaFoldDB" id="R7TCY5"/>
<evidence type="ECO:0000313" key="12">
    <source>
        <dbReference type="EMBL" id="ELT91594.1"/>
    </source>
</evidence>
<evidence type="ECO:0000256" key="2">
    <source>
        <dbReference type="ARBA" id="ARBA00008661"/>
    </source>
</evidence>
<accession>R7TCY5</accession>
<comment type="similarity">
    <text evidence="2 11">Belongs to the glycosyltransferase 31 family.</text>
</comment>
<dbReference type="PANTHER" id="PTHR11214:SF379">
    <property type="entry name" value="HEXOSYLTRANSFERASE-RELATED"/>
    <property type="match status" value="1"/>
</dbReference>
<evidence type="ECO:0000256" key="1">
    <source>
        <dbReference type="ARBA" id="ARBA00004323"/>
    </source>
</evidence>
<evidence type="ECO:0000256" key="4">
    <source>
        <dbReference type="ARBA" id="ARBA00022679"/>
    </source>
</evidence>
<evidence type="ECO:0000256" key="3">
    <source>
        <dbReference type="ARBA" id="ARBA00022676"/>
    </source>
</evidence>
<keyword evidence="14" id="KW-1185">Reference proteome</keyword>
<dbReference type="GO" id="GO:0006493">
    <property type="term" value="P:protein O-linked glycosylation"/>
    <property type="evidence" value="ECO:0007669"/>
    <property type="project" value="TreeGrafter"/>
</dbReference>
<name>R7TCY5_CAPTE</name>
<protein>
    <recommendedName>
        <fullName evidence="11">Hexosyltransferase</fullName>
        <ecNumber evidence="11">2.4.1.-</ecNumber>
    </recommendedName>
</protein>
<evidence type="ECO:0000256" key="6">
    <source>
        <dbReference type="ARBA" id="ARBA00022968"/>
    </source>
</evidence>
<evidence type="ECO:0000256" key="8">
    <source>
        <dbReference type="ARBA" id="ARBA00023034"/>
    </source>
</evidence>
<dbReference type="Pfam" id="PF01762">
    <property type="entry name" value="Galactosyl_T"/>
    <property type="match status" value="1"/>
</dbReference>
<reference evidence="13" key="3">
    <citation type="submission" date="2015-06" db="UniProtKB">
        <authorList>
            <consortium name="EnsemblMetazoa"/>
        </authorList>
    </citation>
    <scope>IDENTIFICATION</scope>
</reference>
<keyword evidence="4" id="KW-0808">Transferase</keyword>
<evidence type="ECO:0000256" key="9">
    <source>
        <dbReference type="ARBA" id="ARBA00023136"/>
    </source>
</evidence>
<comment type="subcellular location">
    <subcellularLocation>
        <location evidence="1 11">Golgi apparatus membrane</location>
        <topology evidence="1 11">Single-pass type II membrane protein</topology>
    </subcellularLocation>
</comment>
<dbReference type="EC" id="2.4.1.-" evidence="11"/>
<dbReference type="GO" id="GO:0000139">
    <property type="term" value="C:Golgi membrane"/>
    <property type="evidence" value="ECO:0007669"/>
    <property type="project" value="UniProtKB-SubCell"/>
</dbReference>
<dbReference type="EMBL" id="AMQN01013713">
    <property type="status" value="NOT_ANNOTATED_CDS"/>
    <property type="molecule type" value="Genomic_DNA"/>
</dbReference>
<dbReference type="HOGENOM" id="CLU_036849_2_3_1"/>
<reference evidence="12 14" key="2">
    <citation type="journal article" date="2013" name="Nature">
        <title>Insights into bilaterian evolution from three spiralian genomes.</title>
        <authorList>
            <person name="Simakov O."/>
            <person name="Marletaz F."/>
            <person name="Cho S.J."/>
            <person name="Edsinger-Gonzales E."/>
            <person name="Havlak P."/>
            <person name="Hellsten U."/>
            <person name="Kuo D.H."/>
            <person name="Larsson T."/>
            <person name="Lv J."/>
            <person name="Arendt D."/>
            <person name="Savage R."/>
            <person name="Osoegawa K."/>
            <person name="de Jong P."/>
            <person name="Grimwood J."/>
            <person name="Chapman J.A."/>
            <person name="Shapiro H."/>
            <person name="Aerts A."/>
            <person name="Otillar R.P."/>
            <person name="Terry A.Y."/>
            <person name="Boore J.L."/>
            <person name="Grigoriev I.V."/>
            <person name="Lindberg D.R."/>
            <person name="Seaver E.C."/>
            <person name="Weisblat D.A."/>
            <person name="Putnam N.H."/>
            <person name="Rokhsar D.S."/>
        </authorList>
    </citation>
    <scope>NUCLEOTIDE SEQUENCE</scope>
    <source>
        <strain evidence="12 14">I ESC-2004</strain>
    </source>
</reference>
<gene>
    <name evidence="12" type="ORF">CAPTEDRAFT_178411</name>
</gene>
<evidence type="ECO:0000256" key="10">
    <source>
        <dbReference type="ARBA" id="ARBA00023180"/>
    </source>
</evidence>
<keyword evidence="6 11" id="KW-0735">Signal-anchor</keyword>